<evidence type="ECO:0000256" key="1">
    <source>
        <dbReference type="SAM" id="Phobius"/>
    </source>
</evidence>
<accession>A0A165UZQ9</accession>
<dbReference type="InParanoid" id="A0A165UZQ9"/>
<dbReference type="GO" id="GO:0006145">
    <property type="term" value="P:purine nucleobase catabolic process"/>
    <property type="evidence" value="ECO:0007669"/>
    <property type="project" value="TreeGrafter"/>
</dbReference>
<dbReference type="GO" id="GO:0004038">
    <property type="term" value="F:allantoinase activity"/>
    <property type="evidence" value="ECO:0007669"/>
    <property type="project" value="TreeGrafter"/>
</dbReference>
<protein>
    <submittedName>
        <fullName evidence="3">Carbohydrate esterase family 9 protein</fullName>
    </submittedName>
</protein>
<dbReference type="Gene3D" id="3.20.20.140">
    <property type="entry name" value="Metal-dependent hydrolases"/>
    <property type="match status" value="2"/>
</dbReference>
<gene>
    <name evidence="3" type="ORF">NEOLEDRAFT_1128422</name>
</gene>
<evidence type="ECO:0000313" key="3">
    <source>
        <dbReference type="EMBL" id="KZT28940.1"/>
    </source>
</evidence>
<dbReference type="STRING" id="1314782.A0A165UZQ9"/>
<dbReference type="AlphaFoldDB" id="A0A165UZQ9"/>
<keyword evidence="1" id="KW-1133">Transmembrane helix</keyword>
<evidence type="ECO:0000259" key="2">
    <source>
        <dbReference type="Pfam" id="PF01979"/>
    </source>
</evidence>
<feature type="transmembrane region" description="Helical" evidence="1">
    <location>
        <begin position="23"/>
        <end position="43"/>
    </location>
</feature>
<keyword evidence="1" id="KW-0812">Transmembrane</keyword>
<dbReference type="InterPro" id="IPR011059">
    <property type="entry name" value="Metal-dep_hydrolase_composite"/>
</dbReference>
<name>A0A165UZQ9_9AGAM</name>
<dbReference type="SUPFAM" id="SSF51338">
    <property type="entry name" value="Composite domain of metallo-dependent hydrolases"/>
    <property type="match status" value="1"/>
</dbReference>
<dbReference type="SUPFAM" id="SSF51556">
    <property type="entry name" value="Metallo-dependent hydrolases"/>
    <property type="match status" value="1"/>
</dbReference>
<dbReference type="PANTHER" id="PTHR43668">
    <property type="entry name" value="ALLANTOINASE"/>
    <property type="match status" value="1"/>
</dbReference>
<keyword evidence="1" id="KW-0472">Membrane</keyword>
<proteinExistence type="predicted"/>
<dbReference type="PANTHER" id="PTHR43668:SF5">
    <property type="entry name" value="AMIDOHYDROLASE 3 DOMAIN-CONTAINING PROTEIN"/>
    <property type="match status" value="1"/>
</dbReference>
<dbReference type="GO" id="GO:0005737">
    <property type="term" value="C:cytoplasm"/>
    <property type="evidence" value="ECO:0007669"/>
    <property type="project" value="TreeGrafter"/>
</dbReference>
<evidence type="ECO:0000313" key="4">
    <source>
        <dbReference type="Proteomes" id="UP000076761"/>
    </source>
</evidence>
<dbReference type="OrthoDB" id="10258955at2759"/>
<dbReference type="Proteomes" id="UP000076761">
    <property type="component" value="Unassembled WGS sequence"/>
</dbReference>
<dbReference type="InterPro" id="IPR050138">
    <property type="entry name" value="DHOase/Allantoinase_Hydrolase"/>
</dbReference>
<dbReference type="Pfam" id="PF01979">
    <property type="entry name" value="Amidohydro_1"/>
    <property type="match status" value="1"/>
</dbReference>
<keyword evidence="4" id="KW-1185">Reference proteome</keyword>
<feature type="domain" description="Amidohydrolase-related" evidence="2">
    <location>
        <begin position="150"/>
        <end position="499"/>
    </location>
</feature>
<organism evidence="3 4">
    <name type="scientific">Neolentinus lepideus HHB14362 ss-1</name>
    <dbReference type="NCBI Taxonomy" id="1314782"/>
    <lineage>
        <taxon>Eukaryota</taxon>
        <taxon>Fungi</taxon>
        <taxon>Dikarya</taxon>
        <taxon>Basidiomycota</taxon>
        <taxon>Agaricomycotina</taxon>
        <taxon>Agaricomycetes</taxon>
        <taxon>Gloeophyllales</taxon>
        <taxon>Gloeophyllaceae</taxon>
        <taxon>Neolentinus</taxon>
    </lineage>
</organism>
<dbReference type="InterPro" id="IPR032466">
    <property type="entry name" value="Metal_Hydrolase"/>
</dbReference>
<dbReference type="EMBL" id="KV425555">
    <property type="protein sequence ID" value="KZT28940.1"/>
    <property type="molecule type" value="Genomic_DNA"/>
</dbReference>
<reference evidence="3 4" key="1">
    <citation type="journal article" date="2016" name="Mol. Biol. Evol.">
        <title>Comparative Genomics of Early-Diverging Mushroom-Forming Fungi Provides Insights into the Origins of Lignocellulose Decay Capabilities.</title>
        <authorList>
            <person name="Nagy L.G."/>
            <person name="Riley R."/>
            <person name="Tritt A."/>
            <person name="Adam C."/>
            <person name="Daum C."/>
            <person name="Floudas D."/>
            <person name="Sun H."/>
            <person name="Yadav J.S."/>
            <person name="Pangilinan J."/>
            <person name="Larsson K.H."/>
            <person name="Matsuura K."/>
            <person name="Barry K."/>
            <person name="Labutti K."/>
            <person name="Kuo R."/>
            <person name="Ohm R.A."/>
            <person name="Bhattacharya S.S."/>
            <person name="Shirouzu T."/>
            <person name="Yoshinaga Y."/>
            <person name="Martin F.M."/>
            <person name="Grigoriev I.V."/>
            <person name="Hibbett D.S."/>
        </authorList>
    </citation>
    <scope>NUCLEOTIDE SEQUENCE [LARGE SCALE GENOMIC DNA]</scope>
    <source>
        <strain evidence="3 4">HHB14362 ss-1</strain>
    </source>
</reference>
<sequence>MDKADILPTTVPAHRRPHSHRRAWNAFLISLLVLTLVRLPFHWKLHPRKTSHVPLHAAETLQKCRMLDVLPAPPSDFNARTESDRFVEGTPPTLIRNATIWTGRSNGLEILHGDILLDKGLIKAVGRVKESLVQWYGDDLVHIDAQGSWVSPGIVDLHSHLGVLSAPALSGANDGNSRKGPVLPWLRSLDALNTRDDAFKLSISGGVTTALVLPGSANAIGGQAFPIKLRPTKERSPTSMLLEPPYSINGSEVDPSLPPRWRHLKQACGENPDRVYSGTRMDTMWAFRQGYEKARQIKNAQDAYCSKALAGAWDGLAEFPEDLQWEALVDVLRGRVKIQNHCYETVDLEDIVRLSNEFKFPIAAFHHAHETYLVPGTLKSAYGHPPAVAIFATNARYKRESYRGSEFTPRILADEGLQVVMKSDHPVLNSRYLLYEAQQAHYYGLKANLALAAVTSTPATVMGEDHRIGFVKEGYDADLVIWDSHPLALGATPKQVYIDGIAQISSPHTTPKPSSFQYLPATPNFDEEAKKALEYEGLPPLQGERVEEEVVVFTNVGSVYVKREGGVRQVFLASTGERAVVVVRGGEVVCTGACRSQVQSLKEKAKFVDLQGGAISPGLTAYGSPLALQEIQGEVSTQDGYVLDPLRVELPKILGGDFSVVQAIDGLQYATRDALIAYRAGVTTGVSAPKSAGFLSGLSVAFSTGAGHKLEQGAVVQDVAALHVSIRHGGAAPSVSTQIAALRKLLKGEGKGELEHWFKRVVSGKTTLVVNVQNADIMATLIRLKKEVEAETGHAIKLTFAGATEAHLLAKEIGEMGVGVLLSPARPYPAVWEERRILPGPPLTQDSSVSLLLAHNVTVGLGVPENWAARNIRFDAAWAALEAGSEISKSEAIALASVNVEQLLGVAISPAQSDLVATSGGDLLDFSSKVVGVISPRRGVVDLL</sequence>
<dbReference type="InterPro" id="IPR006680">
    <property type="entry name" value="Amidohydro-rel"/>
</dbReference>